<reference evidence="1" key="1">
    <citation type="submission" date="2018-06" db="EMBL/GenBank/DDBJ databases">
        <authorList>
            <person name="Zhirakovskaya E."/>
        </authorList>
    </citation>
    <scope>NUCLEOTIDE SEQUENCE</scope>
</reference>
<sequence length="32" mass="3446">MEDFGSIQPNITVNIMQVSDAVGRGWPLAVSL</sequence>
<dbReference type="EMBL" id="UOEJ01000001">
    <property type="protein sequence ID" value="VAV89407.1"/>
    <property type="molecule type" value="Genomic_DNA"/>
</dbReference>
<dbReference type="AlphaFoldDB" id="A0A3B0RCT0"/>
<organism evidence="1">
    <name type="scientific">hydrothermal vent metagenome</name>
    <dbReference type="NCBI Taxonomy" id="652676"/>
    <lineage>
        <taxon>unclassified sequences</taxon>
        <taxon>metagenomes</taxon>
        <taxon>ecological metagenomes</taxon>
    </lineage>
</organism>
<name>A0A3B0RCT0_9ZZZZ</name>
<accession>A0A3B0RCT0</accession>
<evidence type="ECO:0000313" key="1">
    <source>
        <dbReference type="EMBL" id="VAV89407.1"/>
    </source>
</evidence>
<protein>
    <submittedName>
        <fullName evidence="1">Uncharacterized protein</fullName>
    </submittedName>
</protein>
<gene>
    <name evidence="1" type="ORF">MNBD_ALPHA01-2025</name>
</gene>
<proteinExistence type="predicted"/>